<evidence type="ECO:0000313" key="10">
    <source>
        <dbReference type="EMBL" id="SFE69321.1"/>
    </source>
</evidence>
<dbReference type="InterPro" id="IPR005935">
    <property type="entry name" value="Mev_decarb"/>
</dbReference>
<evidence type="ECO:0000256" key="6">
    <source>
        <dbReference type="ARBA" id="ARBA00023098"/>
    </source>
</evidence>
<evidence type="ECO:0000259" key="8">
    <source>
        <dbReference type="Pfam" id="PF18376"/>
    </source>
</evidence>
<dbReference type="STRING" id="1003.SAMN04488541_100569"/>
<dbReference type="AlphaFoldDB" id="A0A1I2CM05"/>
<dbReference type="InterPro" id="IPR020568">
    <property type="entry name" value="Ribosomal_Su5_D2-typ_SF"/>
</dbReference>
<dbReference type="OrthoDB" id="5498344at2"/>
<dbReference type="GO" id="GO:0019287">
    <property type="term" value="P:isopentenyl diphosphate biosynthetic process, mevalonate pathway"/>
    <property type="evidence" value="ECO:0007669"/>
    <property type="project" value="InterPro"/>
</dbReference>
<dbReference type="InterPro" id="IPR014721">
    <property type="entry name" value="Ribsml_uS5_D2-typ_fold_subgr"/>
</dbReference>
<dbReference type="InterPro" id="IPR036554">
    <property type="entry name" value="GHMP_kinase_C_sf"/>
</dbReference>
<evidence type="ECO:0000256" key="7">
    <source>
        <dbReference type="ARBA" id="ARBA00023239"/>
    </source>
</evidence>
<dbReference type="InterPro" id="IPR029765">
    <property type="entry name" value="Mev_diP_decarb"/>
</dbReference>
<dbReference type="PIRSF" id="PIRSF015950">
    <property type="entry name" value="Mev_P_decrbx"/>
    <property type="match status" value="1"/>
</dbReference>
<feature type="domain" description="Mvd1 C-terminal" evidence="8">
    <location>
        <begin position="196"/>
        <end position="324"/>
    </location>
</feature>
<dbReference type="InterPro" id="IPR053859">
    <property type="entry name" value="MVD-like_N"/>
</dbReference>
<dbReference type="EC" id="4.1.1.33" evidence="2"/>
<dbReference type="GO" id="GO:0005829">
    <property type="term" value="C:cytosol"/>
    <property type="evidence" value="ECO:0007669"/>
    <property type="project" value="InterPro"/>
</dbReference>
<dbReference type="GO" id="GO:0005524">
    <property type="term" value="F:ATP binding"/>
    <property type="evidence" value="ECO:0007669"/>
    <property type="project" value="UniProtKB-KW"/>
</dbReference>
<feature type="domain" description="Diphosphomevalonate decarboxylase-like N-terminal" evidence="9">
    <location>
        <begin position="9"/>
        <end position="166"/>
    </location>
</feature>
<keyword evidence="4" id="KW-0547">Nucleotide-binding</keyword>
<evidence type="ECO:0000256" key="4">
    <source>
        <dbReference type="ARBA" id="ARBA00022741"/>
    </source>
</evidence>
<dbReference type="EMBL" id="FONY01000005">
    <property type="protein sequence ID" value="SFE69321.1"/>
    <property type="molecule type" value="Genomic_DNA"/>
</dbReference>
<organism evidence="10 11">
    <name type="scientific">Thermoflexibacter ruber</name>
    <dbReference type="NCBI Taxonomy" id="1003"/>
    <lineage>
        <taxon>Bacteria</taxon>
        <taxon>Pseudomonadati</taxon>
        <taxon>Bacteroidota</taxon>
        <taxon>Cytophagia</taxon>
        <taxon>Cytophagales</taxon>
        <taxon>Thermoflexibacteraceae</taxon>
        <taxon>Thermoflexibacter</taxon>
    </lineage>
</organism>
<keyword evidence="11" id="KW-1185">Reference proteome</keyword>
<reference evidence="10 11" key="1">
    <citation type="submission" date="2016-10" db="EMBL/GenBank/DDBJ databases">
        <authorList>
            <person name="de Groot N.N."/>
        </authorList>
    </citation>
    <scope>NUCLEOTIDE SEQUENCE [LARGE SCALE GENOMIC DNA]</scope>
    <source>
        <strain>GEY</strain>
        <strain evidence="11">DSM 9560</strain>
    </source>
</reference>
<dbReference type="NCBIfam" id="TIGR01240">
    <property type="entry name" value="mevDPdecarb"/>
    <property type="match status" value="1"/>
</dbReference>
<dbReference type="PANTHER" id="PTHR10977:SF3">
    <property type="entry name" value="DIPHOSPHOMEVALONATE DECARBOXYLASE"/>
    <property type="match status" value="1"/>
</dbReference>
<dbReference type="Proteomes" id="UP000199513">
    <property type="component" value="Unassembled WGS sequence"/>
</dbReference>
<sequence length="347" mass="39207">MKKVAWRSPSNIALIKYWGKHGVQLPQNPSLSFTLQSSFTETQIAFAEAKGLQIDFHFEGKENEKFKQKIVNFIKSLENQDSNKYEFLKNIYLKIDSTNSFPHSVGIASSASSMSALALCLCSIEQEIKGLTFDSASFFRQASFLARLASGSACRSVYGGVTVWGETPILTDASDEYAIPFPFDLHPVFQDFRDSILIVSSSEKSVSSRAGHALMNHHPFAEVRYQQANTNLAALIDALKVGDMENFIKIVENEALTLHGLMMNSEPSFILMHPNTLKIIEKIREFRQITGLSVCFTLDAGPNVHLLYPQKEEWRIRQWIEYELSAFCENRYYIHDQVGKGAEQIKV</sequence>
<dbReference type="PANTHER" id="PTHR10977">
    <property type="entry name" value="DIPHOSPHOMEVALONATE DECARBOXYLASE"/>
    <property type="match status" value="1"/>
</dbReference>
<evidence type="ECO:0000256" key="3">
    <source>
        <dbReference type="ARBA" id="ARBA00022516"/>
    </source>
</evidence>
<dbReference type="InterPro" id="IPR041431">
    <property type="entry name" value="Mvd1_C"/>
</dbReference>
<dbReference type="GO" id="GO:0004163">
    <property type="term" value="F:diphosphomevalonate decarboxylase activity"/>
    <property type="evidence" value="ECO:0007669"/>
    <property type="project" value="UniProtKB-EC"/>
</dbReference>
<comment type="similarity">
    <text evidence="1">Belongs to the diphosphomevalonate decarboxylase family.</text>
</comment>
<evidence type="ECO:0000256" key="1">
    <source>
        <dbReference type="ARBA" id="ARBA00008831"/>
    </source>
</evidence>
<dbReference type="Pfam" id="PF18376">
    <property type="entry name" value="MDD_C"/>
    <property type="match status" value="1"/>
</dbReference>
<evidence type="ECO:0000259" key="9">
    <source>
        <dbReference type="Pfam" id="PF22700"/>
    </source>
</evidence>
<dbReference type="Gene3D" id="3.30.70.890">
    <property type="entry name" value="GHMP kinase, C-terminal domain"/>
    <property type="match status" value="1"/>
</dbReference>
<evidence type="ECO:0000256" key="5">
    <source>
        <dbReference type="ARBA" id="ARBA00022840"/>
    </source>
</evidence>
<evidence type="ECO:0000313" key="11">
    <source>
        <dbReference type="Proteomes" id="UP000199513"/>
    </source>
</evidence>
<dbReference type="Gene3D" id="3.30.230.10">
    <property type="match status" value="1"/>
</dbReference>
<dbReference type="SUPFAM" id="SSF54211">
    <property type="entry name" value="Ribosomal protein S5 domain 2-like"/>
    <property type="match status" value="1"/>
</dbReference>
<name>A0A1I2CM05_9BACT</name>
<keyword evidence="3" id="KW-0444">Lipid biosynthesis</keyword>
<evidence type="ECO:0000256" key="2">
    <source>
        <dbReference type="ARBA" id="ARBA00012296"/>
    </source>
</evidence>
<dbReference type="Pfam" id="PF22700">
    <property type="entry name" value="MVD-like_N"/>
    <property type="match status" value="1"/>
</dbReference>
<dbReference type="SUPFAM" id="SSF55060">
    <property type="entry name" value="GHMP Kinase, C-terminal domain"/>
    <property type="match status" value="1"/>
</dbReference>
<keyword evidence="7" id="KW-0456">Lyase</keyword>
<accession>A0A1I2CM05</accession>
<proteinExistence type="inferred from homology"/>
<keyword evidence="5" id="KW-0067">ATP-binding</keyword>
<gene>
    <name evidence="10" type="ORF">SAMN04488541_100569</name>
</gene>
<dbReference type="RefSeq" id="WP_091540488.1">
    <property type="nucleotide sequence ID" value="NZ_FONY01000005.1"/>
</dbReference>
<protein>
    <recommendedName>
        <fullName evidence="2">diphosphomevalonate decarboxylase</fullName>
        <ecNumber evidence="2">4.1.1.33</ecNumber>
    </recommendedName>
</protein>
<keyword evidence="6" id="KW-0443">Lipid metabolism</keyword>